<evidence type="ECO:0000313" key="3">
    <source>
        <dbReference type="Proteomes" id="UP000095767"/>
    </source>
</evidence>
<feature type="compositionally biased region" description="Basic and acidic residues" evidence="1">
    <location>
        <begin position="132"/>
        <end position="143"/>
    </location>
</feature>
<protein>
    <submittedName>
        <fullName evidence="2">Uncharacterized protein</fullName>
    </submittedName>
</protein>
<proteinExistence type="predicted"/>
<feature type="compositionally biased region" description="Basic and acidic residues" evidence="1">
    <location>
        <begin position="189"/>
        <end position="198"/>
    </location>
</feature>
<name>A0A1E5WFR0_9POAL</name>
<dbReference type="Proteomes" id="UP000095767">
    <property type="component" value="Unassembled WGS sequence"/>
</dbReference>
<dbReference type="STRING" id="888268.A0A1E5WFR0"/>
<gene>
    <name evidence="2" type="ORF">BAE44_0002833</name>
</gene>
<feature type="compositionally biased region" description="Low complexity" evidence="1">
    <location>
        <begin position="162"/>
        <end position="171"/>
    </location>
</feature>
<dbReference type="InterPro" id="IPR008004">
    <property type="entry name" value="OCTOPUS-like"/>
</dbReference>
<evidence type="ECO:0000256" key="1">
    <source>
        <dbReference type="SAM" id="MobiDB-lite"/>
    </source>
</evidence>
<feature type="compositionally biased region" description="Pro residues" evidence="1">
    <location>
        <begin position="206"/>
        <end position="215"/>
    </location>
</feature>
<feature type="region of interest" description="Disordered" evidence="1">
    <location>
        <begin position="129"/>
        <end position="294"/>
    </location>
</feature>
<evidence type="ECO:0000313" key="2">
    <source>
        <dbReference type="EMBL" id="OEL36148.1"/>
    </source>
</evidence>
<dbReference type="OrthoDB" id="688025at2759"/>
<dbReference type="AlphaFoldDB" id="A0A1E5WFR0"/>
<keyword evidence="3" id="KW-1185">Reference proteome</keyword>
<comment type="caution">
    <text evidence="2">The sequence shown here is derived from an EMBL/GenBank/DDBJ whole genome shotgun (WGS) entry which is preliminary data.</text>
</comment>
<accession>A0A1E5WFR0</accession>
<feature type="region of interest" description="Disordered" evidence="1">
    <location>
        <begin position="31"/>
        <end position="77"/>
    </location>
</feature>
<dbReference type="PANTHER" id="PTHR35486:SF1">
    <property type="entry name" value="OS02G0689500 PROTEIN"/>
    <property type="match status" value="1"/>
</dbReference>
<organism evidence="2 3">
    <name type="scientific">Dichanthelium oligosanthes</name>
    <dbReference type="NCBI Taxonomy" id="888268"/>
    <lineage>
        <taxon>Eukaryota</taxon>
        <taxon>Viridiplantae</taxon>
        <taxon>Streptophyta</taxon>
        <taxon>Embryophyta</taxon>
        <taxon>Tracheophyta</taxon>
        <taxon>Spermatophyta</taxon>
        <taxon>Magnoliopsida</taxon>
        <taxon>Liliopsida</taxon>
        <taxon>Poales</taxon>
        <taxon>Poaceae</taxon>
        <taxon>PACMAD clade</taxon>
        <taxon>Panicoideae</taxon>
        <taxon>Panicodae</taxon>
        <taxon>Paniceae</taxon>
        <taxon>Dichantheliinae</taxon>
        <taxon>Dichanthelium</taxon>
    </lineage>
</organism>
<sequence length="294" mass="31687">MGMRCKKHPSQTGGGVCATCLRDRLLALAAERNAASSSPPSPAHAPPPAPEPVAFPRSVSPYVSRRKSDSGGALRHHPSLLFFRTPQVGPAYGGGGGGVALEEGDIGYEYEKRRAGKFSVLATLFGHHHHQRSEEEHQKGATERKKHSWFAGIIPRRRKKQAPVAAAVSSPPSAPPRRSCRVVSNRGLSPERDSHGSGDESSSPAADPPWRPSPSPMRKTPCRRRQTNSMPTGFAVCLSPLVRPSPGRRHRPVQPPDPGAFSCELRPSPLHQLSSAASVTRCRSRKLADGGRFQ</sequence>
<reference evidence="2 3" key="1">
    <citation type="submission" date="2016-09" db="EMBL/GenBank/DDBJ databases">
        <title>The draft genome of Dichanthelium oligosanthes: A C3 panicoid grass species.</title>
        <authorList>
            <person name="Studer A.J."/>
            <person name="Schnable J.C."/>
            <person name="Brutnell T.P."/>
        </authorList>
    </citation>
    <scope>NUCLEOTIDE SEQUENCE [LARGE SCALE GENOMIC DNA]</scope>
    <source>
        <strain evidence="3">cv. Kellogg 1175</strain>
        <tissue evidence="2">Leaf</tissue>
    </source>
</reference>
<dbReference type="PANTHER" id="PTHR35486">
    <property type="entry name" value="EXPRESSED PROTEIN"/>
    <property type="match status" value="1"/>
</dbReference>
<dbReference type="Pfam" id="PF05340">
    <property type="entry name" value="DUF740"/>
    <property type="match status" value="1"/>
</dbReference>
<dbReference type="EMBL" id="LWDX02010010">
    <property type="protein sequence ID" value="OEL36148.1"/>
    <property type="molecule type" value="Genomic_DNA"/>
</dbReference>
<feature type="compositionally biased region" description="Pro residues" evidence="1">
    <location>
        <begin position="39"/>
        <end position="53"/>
    </location>
</feature>